<dbReference type="EMBL" id="LAZR01070391">
    <property type="protein sequence ID" value="KKK41544.1"/>
    <property type="molecule type" value="Genomic_DNA"/>
</dbReference>
<gene>
    <name evidence="1" type="ORF">LCGC14_2665830</name>
</gene>
<organism evidence="1">
    <name type="scientific">marine sediment metagenome</name>
    <dbReference type="NCBI Taxonomy" id="412755"/>
    <lineage>
        <taxon>unclassified sequences</taxon>
        <taxon>metagenomes</taxon>
        <taxon>ecological metagenomes</taxon>
    </lineage>
</organism>
<proteinExistence type="predicted"/>
<accession>A0A0F8XHA1</accession>
<evidence type="ECO:0000313" key="1">
    <source>
        <dbReference type="EMBL" id="KKK41544.1"/>
    </source>
</evidence>
<dbReference type="AlphaFoldDB" id="A0A0F8XHA1"/>
<comment type="caution">
    <text evidence="1">The sequence shown here is derived from an EMBL/GenBank/DDBJ whole genome shotgun (WGS) entry which is preliminary data.</text>
</comment>
<name>A0A0F8XHA1_9ZZZZ</name>
<feature type="non-terminal residue" evidence="1">
    <location>
        <position position="1"/>
    </location>
</feature>
<sequence>WILSLCVPKNRWSERIQALLSHLCKTCILIGISPLDNCQASLWADTALPLYQISPYPSLVVFSQTLHPVCRGGGKSTYQTTGKLPYRSTGKSTYRTTGKSPWHLHLNPFFNKLDCIFRRGNCVIVLCKNRTRLAVPSHLRLTLQERIPLVFYSQLL</sequence>
<reference evidence="1" key="1">
    <citation type="journal article" date="2015" name="Nature">
        <title>Complex archaea that bridge the gap between prokaryotes and eukaryotes.</title>
        <authorList>
            <person name="Spang A."/>
            <person name="Saw J.H."/>
            <person name="Jorgensen S.L."/>
            <person name="Zaremba-Niedzwiedzka K."/>
            <person name="Martijn J."/>
            <person name="Lind A.E."/>
            <person name="van Eijk R."/>
            <person name="Schleper C."/>
            <person name="Guy L."/>
            <person name="Ettema T.J."/>
        </authorList>
    </citation>
    <scope>NUCLEOTIDE SEQUENCE</scope>
</reference>
<protein>
    <submittedName>
        <fullName evidence="1">Uncharacterized protein</fullName>
    </submittedName>
</protein>